<dbReference type="Proteomes" id="UP000291097">
    <property type="component" value="Unassembled WGS sequence"/>
</dbReference>
<sequence length="329" mass="36213">MCERHCSWRVSYGYYSRSVCPLLAPSPHGRVVSGRPSDQLLEAVLSMWLSTRLPSSAMGCRSPCFECCPCAVFDRRWSRVTGHTSLRDTVLASVGRTLSSSAIVNRGRRTRRCGQPRSAERVSRGSIRSMRESPRGVTTHRSQARRAIMCELFQSSLPSRAVSILRWYVTTAGLGRSSMVVTSSLSGTAGDSSTWIAVTMKSVVSRGHPPVGRLRIRDRRHVVLSGRRTSIGTAGIVFDKVAVRSVERCLVRRRLGRALVASLSVLPPTEVSVVDRLPANRPHARVVAAARRLLEDMIETTANPSVLVRCPFSDGARLASVRCRWSATQ</sequence>
<protein>
    <submittedName>
        <fullName evidence="2">Uncharacterized protein</fullName>
    </submittedName>
</protein>
<dbReference type="AlphaFoldDB" id="A0A482Y9P1"/>
<evidence type="ECO:0000256" key="1">
    <source>
        <dbReference type="SAM" id="MobiDB-lite"/>
    </source>
</evidence>
<dbReference type="EMBL" id="SHMP01000004">
    <property type="protein sequence ID" value="RZV10977.1"/>
    <property type="molecule type" value="Genomic_DNA"/>
</dbReference>
<feature type="compositionally biased region" description="Basic and acidic residues" evidence="1">
    <location>
        <begin position="118"/>
        <end position="134"/>
    </location>
</feature>
<gene>
    <name evidence="2" type="ORF">BDK88_2204</name>
</gene>
<name>A0A482Y9P1_9EURY</name>
<proteinExistence type="predicted"/>
<comment type="caution">
    <text evidence="2">The sequence shown here is derived from an EMBL/GenBank/DDBJ whole genome shotgun (WGS) entry which is preliminary data.</text>
</comment>
<organism evidence="2 3">
    <name type="scientific">Natrinema hispanicum</name>
    <dbReference type="NCBI Taxonomy" id="392421"/>
    <lineage>
        <taxon>Archaea</taxon>
        <taxon>Methanobacteriati</taxon>
        <taxon>Methanobacteriota</taxon>
        <taxon>Stenosarchaea group</taxon>
        <taxon>Halobacteria</taxon>
        <taxon>Halobacteriales</taxon>
        <taxon>Natrialbaceae</taxon>
        <taxon>Natrinema</taxon>
    </lineage>
</organism>
<reference evidence="2 3" key="1">
    <citation type="submission" date="2019-02" db="EMBL/GenBank/DDBJ databases">
        <title>Genomic Encyclopedia of Archaeal and Bacterial Type Strains, Phase II (KMG-II): from individual species to whole genera.</title>
        <authorList>
            <person name="Goeker M."/>
        </authorList>
    </citation>
    <scope>NUCLEOTIDE SEQUENCE [LARGE SCALE GENOMIC DNA]</scope>
    <source>
        <strain evidence="2 3">DSM 18328</strain>
    </source>
</reference>
<accession>A0A482Y9P1</accession>
<evidence type="ECO:0000313" key="2">
    <source>
        <dbReference type="EMBL" id="RZV10977.1"/>
    </source>
</evidence>
<feature type="region of interest" description="Disordered" evidence="1">
    <location>
        <begin position="107"/>
        <end position="140"/>
    </location>
</feature>
<evidence type="ECO:0000313" key="3">
    <source>
        <dbReference type="Proteomes" id="UP000291097"/>
    </source>
</evidence>